<feature type="compositionally biased region" description="Basic and acidic residues" evidence="1">
    <location>
        <begin position="231"/>
        <end position="250"/>
    </location>
</feature>
<feature type="region of interest" description="Disordered" evidence="1">
    <location>
        <begin position="190"/>
        <end position="250"/>
    </location>
</feature>
<dbReference type="Pfam" id="PF26488">
    <property type="entry name" value="DUF8158"/>
    <property type="match status" value="1"/>
</dbReference>
<feature type="compositionally biased region" description="Basic and acidic residues" evidence="1">
    <location>
        <begin position="190"/>
        <end position="223"/>
    </location>
</feature>
<feature type="domain" description="DUF8158" evidence="2">
    <location>
        <begin position="287"/>
        <end position="356"/>
    </location>
</feature>
<sequence>MTDESNYYTPDSILRLAVHRRQAYRLFAPHRDEVDPEEIEKYLHEVSDEELQDLEKDLAGEWEGPDLWQGIQDAKDDKFTRPEYDFDWGDNTAEELGLAVAPGTTEEAVLCYLAQKPGATHHLNTIVDHTNIAAERIGATMQKLINKSLVEESRGEYYLPEHLEPTVNGLLGDLQNLGNLMTDPGSGPVHLEEGDVKDRASDVYRSRPDPNRYNGYDKEKALENAELPSDWEARDNDAEPRESTHYGGYDKEGELKHSSLSFLEDRFCRAAQTAPPATDGIQESWSDEIDRGAHAAIDTFGWDNVRNCIHLIYIENHTKRSAGQQCFSDTDSAPSEIWGIIVGDAAEHYMRELIGEPREKSGGSETPGGS</sequence>
<keyword evidence="4" id="KW-1185">Reference proteome</keyword>
<evidence type="ECO:0000313" key="4">
    <source>
        <dbReference type="Proteomes" id="UP001596328"/>
    </source>
</evidence>
<protein>
    <recommendedName>
        <fullName evidence="2">DUF8158 domain-containing protein</fullName>
    </recommendedName>
</protein>
<proteinExistence type="predicted"/>
<evidence type="ECO:0000256" key="1">
    <source>
        <dbReference type="SAM" id="MobiDB-lite"/>
    </source>
</evidence>
<dbReference type="Proteomes" id="UP001596328">
    <property type="component" value="Unassembled WGS sequence"/>
</dbReference>
<accession>A0ABD5RVH7</accession>
<evidence type="ECO:0000313" key="3">
    <source>
        <dbReference type="EMBL" id="MFC6722857.1"/>
    </source>
</evidence>
<reference evidence="3 4" key="1">
    <citation type="journal article" date="2019" name="Int. J. Syst. Evol. Microbiol.">
        <title>The Global Catalogue of Microorganisms (GCM) 10K type strain sequencing project: providing services to taxonomists for standard genome sequencing and annotation.</title>
        <authorList>
            <consortium name="The Broad Institute Genomics Platform"/>
            <consortium name="The Broad Institute Genome Sequencing Center for Infectious Disease"/>
            <person name="Wu L."/>
            <person name="Ma J."/>
        </authorList>
    </citation>
    <scope>NUCLEOTIDE SEQUENCE [LARGE SCALE GENOMIC DNA]</scope>
    <source>
        <strain evidence="3 4">NBRC 111368</strain>
    </source>
</reference>
<dbReference type="EMBL" id="JBHSWU010000001">
    <property type="protein sequence ID" value="MFC6722857.1"/>
    <property type="molecule type" value="Genomic_DNA"/>
</dbReference>
<dbReference type="InterPro" id="IPR058471">
    <property type="entry name" value="DUF8158"/>
</dbReference>
<comment type="caution">
    <text evidence="3">The sequence shown here is derived from an EMBL/GenBank/DDBJ whole genome shotgun (WGS) entry which is preliminary data.</text>
</comment>
<gene>
    <name evidence="3" type="ORF">ACFQE1_00240</name>
</gene>
<dbReference type="AlphaFoldDB" id="A0ABD5RVH7"/>
<name>A0ABD5RVH7_9EURY</name>
<organism evidence="3 4">
    <name type="scientific">Halobium palmae</name>
    <dbReference type="NCBI Taxonomy" id="1776492"/>
    <lineage>
        <taxon>Archaea</taxon>
        <taxon>Methanobacteriati</taxon>
        <taxon>Methanobacteriota</taxon>
        <taxon>Stenosarchaea group</taxon>
        <taxon>Halobacteria</taxon>
        <taxon>Halobacteriales</taxon>
        <taxon>Haloferacaceae</taxon>
        <taxon>Halobium</taxon>
    </lineage>
</organism>
<evidence type="ECO:0000259" key="2">
    <source>
        <dbReference type="Pfam" id="PF26488"/>
    </source>
</evidence>